<proteinExistence type="predicted"/>
<feature type="non-terminal residue" evidence="1">
    <location>
        <position position="1"/>
    </location>
</feature>
<gene>
    <name evidence="1" type="ORF">Tci_874378</name>
</gene>
<sequence>LEERDTWDRDRITWGGWDKGVGIVPMGASVRECRVGEKGFWRENGLGTVRVVMGFGVLAKRALRV</sequence>
<organism evidence="1">
    <name type="scientific">Tanacetum cinerariifolium</name>
    <name type="common">Dalmatian daisy</name>
    <name type="synonym">Chrysanthemum cinerariifolium</name>
    <dbReference type="NCBI Taxonomy" id="118510"/>
    <lineage>
        <taxon>Eukaryota</taxon>
        <taxon>Viridiplantae</taxon>
        <taxon>Streptophyta</taxon>
        <taxon>Embryophyta</taxon>
        <taxon>Tracheophyta</taxon>
        <taxon>Spermatophyta</taxon>
        <taxon>Magnoliopsida</taxon>
        <taxon>eudicotyledons</taxon>
        <taxon>Gunneridae</taxon>
        <taxon>Pentapetalae</taxon>
        <taxon>asterids</taxon>
        <taxon>campanulids</taxon>
        <taxon>Asterales</taxon>
        <taxon>Asteraceae</taxon>
        <taxon>Asteroideae</taxon>
        <taxon>Anthemideae</taxon>
        <taxon>Anthemidinae</taxon>
        <taxon>Tanacetum</taxon>
    </lineage>
</organism>
<reference evidence="1" key="1">
    <citation type="journal article" date="2019" name="Sci. Rep.">
        <title>Draft genome of Tanacetum cinerariifolium, the natural source of mosquito coil.</title>
        <authorList>
            <person name="Yamashiro T."/>
            <person name="Shiraishi A."/>
            <person name="Satake H."/>
            <person name="Nakayama K."/>
        </authorList>
    </citation>
    <scope>NUCLEOTIDE SEQUENCE</scope>
</reference>
<protein>
    <submittedName>
        <fullName evidence="1">Uncharacterized protein</fullName>
    </submittedName>
</protein>
<name>A0A699SZD2_TANCI</name>
<dbReference type="AlphaFoldDB" id="A0A699SZD2"/>
<comment type="caution">
    <text evidence="1">The sequence shown here is derived from an EMBL/GenBank/DDBJ whole genome shotgun (WGS) entry which is preliminary data.</text>
</comment>
<dbReference type="EMBL" id="BKCJ011197829">
    <property type="protein sequence ID" value="GFD02409.1"/>
    <property type="molecule type" value="Genomic_DNA"/>
</dbReference>
<accession>A0A699SZD2</accession>
<evidence type="ECO:0000313" key="1">
    <source>
        <dbReference type="EMBL" id="GFD02409.1"/>
    </source>
</evidence>